<dbReference type="Proteomes" id="UP001477947">
    <property type="component" value="Chromosome"/>
</dbReference>
<keyword evidence="4" id="KW-1185">Reference proteome</keyword>
<keyword evidence="1" id="KW-0175">Coiled coil</keyword>
<evidence type="ECO:0000259" key="2">
    <source>
        <dbReference type="SMART" id="SM00382"/>
    </source>
</evidence>
<sequence>MKNKHNYPFTAIVGQESMKKALILNVINPRLGGVLIKGEKGTAKSTTVRALAELMTKIEVVEDCEYNCNPNDYCTMCDECRQKYELGNLKSSETNMKVINLPVSATEDRVVGSIDIEKAISTGKKFFEEGILAKANRNILYVDEVNLLDDNIVDILLDCAAMGVNIVEREGISIKHPSNFILVGTMNPEEGDLRPQLLDRFSLCVNIEGIKDVKQRVEIIQRRMEFEQDSVNFIEKFKNDQLDLYNKIKKAKKILNEVKVTVENLELVASLSIGFGVDGHRSDIAMIKTAKTIAAYNQRTFISEDDIKEAANLVFSHRLRRNPLDESNLEKDSIDDIINDFNNKKEENSNIHEKKNIVS</sequence>
<accession>A0ABZ3FAM1</accession>
<dbReference type="SMART" id="SM00382">
    <property type="entry name" value="AAA"/>
    <property type="match status" value="1"/>
</dbReference>
<dbReference type="InterPro" id="IPR045006">
    <property type="entry name" value="CHLI-like"/>
</dbReference>
<dbReference type="InterPro" id="IPR027417">
    <property type="entry name" value="P-loop_NTPase"/>
</dbReference>
<evidence type="ECO:0000313" key="3">
    <source>
        <dbReference type="EMBL" id="XAM40745.1"/>
    </source>
</evidence>
<feature type="coiled-coil region" evidence="1">
    <location>
        <begin position="210"/>
        <end position="268"/>
    </location>
</feature>
<dbReference type="InterPro" id="IPR003593">
    <property type="entry name" value="AAA+_ATPase"/>
</dbReference>
<organism evidence="3 4">
    <name type="scientific">Terrisporobacter petrolearius</name>
    <dbReference type="NCBI Taxonomy" id="1460447"/>
    <lineage>
        <taxon>Bacteria</taxon>
        <taxon>Bacillati</taxon>
        <taxon>Bacillota</taxon>
        <taxon>Clostridia</taxon>
        <taxon>Peptostreptococcales</taxon>
        <taxon>Peptostreptococcaceae</taxon>
        <taxon>Terrisporobacter</taxon>
    </lineage>
</organism>
<dbReference type="InterPro" id="IPR011704">
    <property type="entry name" value="ATPase_dyneun-rel_AAA"/>
</dbReference>
<protein>
    <submittedName>
        <fullName evidence="3">Magnesium-chelatase 38 kDa subunit</fullName>
        <ecNumber evidence="3">6.6.1.1</ecNumber>
    </submittedName>
</protein>
<dbReference type="Pfam" id="PF07728">
    <property type="entry name" value="AAA_5"/>
    <property type="match status" value="1"/>
</dbReference>
<dbReference type="InterPro" id="IPR041628">
    <property type="entry name" value="ChlI/MoxR_AAA_lid"/>
</dbReference>
<feature type="domain" description="AAA+ ATPase" evidence="2">
    <location>
        <begin position="30"/>
        <end position="211"/>
    </location>
</feature>
<dbReference type="EC" id="6.6.1.1" evidence="3"/>
<name>A0ABZ3FAM1_9FIRM</name>
<gene>
    <name evidence="3" type="primary">bchI</name>
    <name evidence="3" type="ORF">TPELB_10550</name>
</gene>
<keyword evidence="3" id="KW-0436">Ligase</keyword>
<dbReference type="PANTHER" id="PTHR32039:SF9">
    <property type="entry name" value="MAGNESIUM-CHELATASE SUBUNIT CHLI-2, CHLOROPLASTIC"/>
    <property type="match status" value="1"/>
</dbReference>
<evidence type="ECO:0000313" key="4">
    <source>
        <dbReference type="Proteomes" id="UP001477947"/>
    </source>
</evidence>
<evidence type="ECO:0000256" key="1">
    <source>
        <dbReference type="SAM" id="Coils"/>
    </source>
</evidence>
<dbReference type="EMBL" id="CP154622">
    <property type="protein sequence ID" value="XAM40745.1"/>
    <property type="molecule type" value="Genomic_DNA"/>
</dbReference>
<dbReference type="Pfam" id="PF17863">
    <property type="entry name" value="AAA_lid_2"/>
    <property type="match status" value="1"/>
</dbReference>
<reference evidence="3 4" key="1">
    <citation type="submission" date="2024-04" db="EMBL/GenBank/DDBJ databases">
        <title>Isolation and characterization of novel acetogenic strains of the genera Terrisporobacter and Acetoanaerobium.</title>
        <authorList>
            <person name="Boeer T."/>
            <person name="Schueler M.A."/>
            <person name="Lueschen A."/>
            <person name="Eysell L."/>
            <person name="Droege J."/>
            <person name="Heinemann M."/>
            <person name="Engelhardt L."/>
            <person name="Basen M."/>
            <person name="Daniel R."/>
        </authorList>
    </citation>
    <scope>NUCLEOTIDE SEQUENCE [LARGE SCALE GENOMIC DNA]</scope>
    <source>
        <strain evidence="3 4">ELB</strain>
    </source>
</reference>
<dbReference type="RefSeq" id="WP_343338861.1">
    <property type="nucleotide sequence ID" value="NZ_CP154622.1"/>
</dbReference>
<dbReference type="CDD" id="cd00009">
    <property type="entry name" value="AAA"/>
    <property type="match status" value="1"/>
</dbReference>
<proteinExistence type="predicted"/>
<dbReference type="Gene3D" id="1.10.8.80">
    <property type="entry name" value="Magnesium chelatase subunit I, C-Terminal domain"/>
    <property type="match status" value="1"/>
</dbReference>
<dbReference type="SUPFAM" id="SSF52540">
    <property type="entry name" value="P-loop containing nucleoside triphosphate hydrolases"/>
    <property type="match status" value="1"/>
</dbReference>
<dbReference type="GO" id="GO:0016851">
    <property type="term" value="F:magnesium chelatase activity"/>
    <property type="evidence" value="ECO:0007669"/>
    <property type="project" value="UniProtKB-EC"/>
</dbReference>
<dbReference type="PANTHER" id="PTHR32039">
    <property type="entry name" value="MAGNESIUM-CHELATASE SUBUNIT CHLI"/>
    <property type="match status" value="1"/>
</dbReference>
<dbReference type="Gene3D" id="3.40.50.300">
    <property type="entry name" value="P-loop containing nucleotide triphosphate hydrolases"/>
    <property type="match status" value="1"/>
</dbReference>